<feature type="domain" description="NAD-dependent epimerase/dehydratase" evidence="1">
    <location>
        <begin position="4"/>
        <end position="229"/>
    </location>
</feature>
<dbReference type="Pfam" id="PF01370">
    <property type="entry name" value="Epimerase"/>
    <property type="match status" value="1"/>
</dbReference>
<name>A0A1I4YV56_CHROL</name>
<dbReference type="EMBL" id="FOVD01000003">
    <property type="protein sequence ID" value="SFN41905.1"/>
    <property type="molecule type" value="Genomic_DNA"/>
</dbReference>
<evidence type="ECO:0000313" key="3">
    <source>
        <dbReference type="Proteomes" id="UP000198769"/>
    </source>
</evidence>
<dbReference type="Proteomes" id="UP000198769">
    <property type="component" value="Unassembled WGS sequence"/>
</dbReference>
<dbReference type="SUPFAM" id="SSF51735">
    <property type="entry name" value="NAD(P)-binding Rossmann-fold domains"/>
    <property type="match status" value="1"/>
</dbReference>
<reference evidence="3" key="1">
    <citation type="submission" date="2016-10" db="EMBL/GenBank/DDBJ databases">
        <authorList>
            <person name="Varghese N."/>
            <person name="Submissions S."/>
        </authorList>
    </citation>
    <scope>NUCLEOTIDE SEQUENCE [LARGE SCALE GENOMIC DNA]</scope>
    <source>
        <strain evidence="3">DSM 25575</strain>
    </source>
</reference>
<dbReference type="GO" id="GO:0004029">
    <property type="term" value="F:aldehyde dehydrogenase (NAD+) activity"/>
    <property type="evidence" value="ECO:0007669"/>
    <property type="project" value="TreeGrafter"/>
</dbReference>
<dbReference type="AlphaFoldDB" id="A0A1I4YV56"/>
<dbReference type="InterPro" id="IPR001509">
    <property type="entry name" value="Epimerase_deHydtase"/>
</dbReference>
<protein>
    <submittedName>
        <fullName evidence="2">Nucleoside-diphosphate-sugar epimerase</fullName>
    </submittedName>
</protein>
<dbReference type="RefSeq" id="WP_228430800.1">
    <property type="nucleotide sequence ID" value="NZ_FOVD01000003.1"/>
</dbReference>
<dbReference type="InterPro" id="IPR051783">
    <property type="entry name" value="NAD(P)-dependent_oxidoreduct"/>
</dbReference>
<keyword evidence="3" id="KW-1185">Reference proteome</keyword>
<dbReference type="PANTHER" id="PTHR48079:SF6">
    <property type="entry name" value="NAD(P)-BINDING DOMAIN-CONTAINING PROTEIN-RELATED"/>
    <property type="match status" value="1"/>
</dbReference>
<dbReference type="GO" id="GO:0005737">
    <property type="term" value="C:cytoplasm"/>
    <property type="evidence" value="ECO:0007669"/>
    <property type="project" value="TreeGrafter"/>
</dbReference>
<proteinExistence type="predicted"/>
<gene>
    <name evidence="2" type="ORF">SAMN05421594_2708</name>
</gene>
<dbReference type="PANTHER" id="PTHR48079">
    <property type="entry name" value="PROTEIN YEEZ"/>
    <property type="match status" value="1"/>
</dbReference>
<accession>A0A1I4YV56</accession>
<dbReference type="Gene3D" id="3.40.50.720">
    <property type="entry name" value="NAD(P)-binding Rossmann-like Domain"/>
    <property type="match status" value="1"/>
</dbReference>
<evidence type="ECO:0000313" key="2">
    <source>
        <dbReference type="EMBL" id="SFN41905.1"/>
    </source>
</evidence>
<sequence>MTVILVTGATGILGRVLVLKLLKKGKTVRATKRNSSDLEEVRRSLQYYTADADLFFNKIQWIDANLNDKRALQKALEDVVEVYHCAAKVSYDPAEQKKVDKINIQGTKNIIECCKYSQVKKFLYVSSAVIFDNGKKGRPIDENSSFIIQTESTVYAASKYKADTVVCNAFNQGLNTIIINPGMIIGSGNWKKSSGEFLQTFINKFYTFSGGSGCVDVRDVAEIAIELMDKNLFGERFLVVSENQKYSNLAQMAREKFHKKRPVILSRKLLNFGKALNILTVGQIPKLRLLTKPNIEFLTSFQKMSNDKVVKALDYKFIPVKESLFFHIDNFLKEKK</sequence>
<dbReference type="InterPro" id="IPR036291">
    <property type="entry name" value="NAD(P)-bd_dom_sf"/>
</dbReference>
<organism evidence="2 3">
    <name type="scientific">Chryseobacterium oleae</name>
    <dbReference type="NCBI Taxonomy" id="491207"/>
    <lineage>
        <taxon>Bacteria</taxon>
        <taxon>Pseudomonadati</taxon>
        <taxon>Bacteroidota</taxon>
        <taxon>Flavobacteriia</taxon>
        <taxon>Flavobacteriales</taxon>
        <taxon>Weeksellaceae</taxon>
        <taxon>Chryseobacterium group</taxon>
        <taxon>Chryseobacterium</taxon>
    </lineage>
</organism>
<evidence type="ECO:0000259" key="1">
    <source>
        <dbReference type="Pfam" id="PF01370"/>
    </source>
</evidence>